<dbReference type="Pfam" id="PF24809">
    <property type="entry name" value="DUF7708"/>
    <property type="match status" value="1"/>
</dbReference>
<feature type="compositionally biased region" description="Polar residues" evidence="4">
    <location>
        <begin position="14"/>
        <end position="28"/>
    </location>
</feature>
<dbReference type="PROSITE" id="PS50297">
    <property type="entry name" value="ANK_REP_REGION"/>
    <property type="match status" value="6"/>
</dbReference>
<dbReference type="VEuPathDB" id="FungiDB:F4678DRAFT_434216"/>
<feature type="region of interest" description="Disordered" evidence="4">
    <location>
        <begin position="1"/>
        <end position="28"/>
    </location>
</feature>
<evidence type="ECO:0000256" key="4">
    <source>
        <dbReference type="SAM" id="MobiDB-lite"/>
    </source>
</evidence>
<evidence type="ECO:0000313" key="8">
    <source>
        <dbReference type="Proteomes" id="UP001148614"/>
    </source>
</evidence>
<sequence length="1110" mass="123595">MHGPLNLVRAPEMSATSPTSKDTALAAQQSSILGHGGNRSIEMSVIEAAQTANHENELQTALAQFRSALTQDQQVDLLSSNTVPDAESILAFTAGLDAENRRRKGHSVGSRVYTVLRSVRDFCDVIGIFVSSNPQIAALVWGSIRLTMQIIVNYTSYYEAVCGLFMQIGQFCPVFDQYAMLYADCKPLQKSLSDFHASIIRCCKHIVEALNRPWFTQILRAFSSSFDQEFEPDTHEIRRCNENVKISIDLAKAQDDKRRLIGIAEQNKKNASVFKAFASKINVHEKKRQQIWEHQEKRQAYTRKKQVLDAFCRYNPERLLKQNQRKRFGNTANWIFQTTEFHSWINKKGAPFLWCVGKIGSGKSILTSSVVDHLFLEKGCAKSPVSYFFVHLSELESLNAAIILRSLLRQRLPRKASDLSDEFERRLEAIIEDHASLLNTTTNDFRELIDVIELLVDVTPSLTLSYIVIDGFDELEHSQQLVLFEAFSLLIDGKPDTKIFVSCGANVKAAMPKLFSVPHHVVMMETGVKNDIPAYIHGIIQEKIKSEELRVGRSSLINEIEKALCSGADGIVQTFLLQLSLPKDVQHLHIDLTEADHFLGEICLTYLNFSDFQTALIPQPKDIYLSPRALVEGMDKGLRKTINLVETFRRTKSPKIVNINQVSVNKTNTTAATTETYNAHPFLKYAEAYWILHSRKFERGKSKTYEIWERAIKQESNLPTTSLPFHFEDSRLTKFALDTRHYAMIRLLLSRGLPASRLSWEQCLSEYIGRGDVTMVYTLIPLLEPERIITPSLYEAAECGHLRLVEKFIKLNANINAITLKDNWGRRDNGEWTARRALTALQVASFNERLDLVDILLRAGADVNISGSGFYYTALQAASFKGSLPIVERLILSGADVNAPASPVHGLTSLQAASLNGCIHVVETLLQRGADVNAISSHRGYTALQAAVLNDHTQVIDVLLKNGADYEDPSVLHMAARNGSRDNVERLLIAGAHVNVVSPTRLQHNPDSRMTSSTALQAAAAEGHLHIIEQLLAAGADVNIAVAGYARTPLDAAAYAGHVDVVERLLTAGADVDAPGSLGGSRTAIQIAAENGHKRVFERLTAAKAEQEEH</sequence>
<organism evidence="7 8">
    <name type="scientific">Xylaria arbuscula</name>
    <dbReference type="NCBI Taxonomy" id="114810"/>
    <lineage>
        <taxon>Eukaryota</taxon>
        <taxon>Fungi</taxon>
        <taxon>Dikarya</taxon>
        <taxon>Ascomycota</taxon>
        <taxon>Pezizomycotina</taxon>
        <taxon>Sordariomycetes</taxon>
        <taxon>Xylariomycetidae</taxon>
        <taxon>Xylariales</taxon>
        <taxon>Xylariaceae</taxon>
        <taxon>Xylaria</taxon>
    </lineage>
</organism>
<feature type="domain" description="Nephrocystin 3-like N-terminal" evidence="6">
    <location>
        <begin position="330"/>
        <end position="502"/>
    </location>
</feature>
<feature type="domain" description="DUF7708" evidence="5">
    <location>
        <begin position="117"/>
        <end position="247"/>
    </location>
</feature>
<keyword evidence="1" id="KW-0677">Repeat</keyword>
<feature type="repeat" description="ANK" evidence="3">
    <location>
        <begin position="905"/>
        <end position="937"/>
    </location>
</feature>
<dbReference type="Gene3D" id="1.25.40.20">
    <property type="entry name" value="Ankyrin repeat-containing domain"/>
    <property type="match status" value="2"/>
</dbReference>
<keyword evidence="8" id="KW-1185">Reference proteome</keyword>
<dbReference type="AlphaFoldDB" id="A0A9W8NAP6"/>
<accession>A0A9W8NAP6</accession>
<dbReference type="Gene3D" id="3.40.50.300">
    <property type="entry name" value="P-loop containing nucleotide triphosphate hydrolases"/>
    <property type="match status" value="1"/>
</dbReference>
<name>A0A9W8NAP6_9PEZI</name>
<evidence type="ECO:0008006" key="9">
    <source>
        <dbReference type="Google" id="ProtNLM"/>
    </source>
</evidence>
<dbReference type="Pfam" id="PF24883">
    <property type="entry name" value="NPHP3_N"/>
    <property type="match status" value="1"/>
</dbReference>
<feature type="repeat" description="ANK" evidence="3">
    <location>
        <begin position="1011"/>
        <end position="1043"/>
    </location>
</feature>
<feature type="repeat" description="ANK" evidence="3">
    <location>
        <begin position="939"/>
        <end position="971"/>
    </location>
</feature>
<dbReference type="PROSITE" id="PS50088">
    <property type="entry name" value="ANK_REPEAT"/>
    <property type="match status" value="7"/>
</dbReference>
<feature type="repeat" description="ANK" evidence="3">
    <location>
        <begin position="1045"/>
        <end position="1077"/>
    </location>
</feature>
<reference evidence="7" key="1">
    <citation type="submission" date="2022-07" db="EMBL/GenBank/DDBJ databases">
        <title>Genome Sequence of Xylaria arbuscula.</title>
        <authorList>
            <person name="Buettner E."/>
        </authorList>
    </citation>
    <scope>NUCLEOTIDE SEQUENCE</scope>
    <source>
        <strain evidence="7">VT107</strain>
    </source>
</reference>
<evidence type="ECO:0000256" key="3">
    <source>
        <dbReference type="PROSITE-ProRule" id="PRU00023"/>
    </source>
</evidence>
<dbReference type="VEuPathDB" id="FungiDB:F4678DRAFT_297752"/>
<feature type="repeat" description="ANK" evidence="3">
    <location>
        <begin position="967"/>
        <end position="999"/>
    </location>
</feature>
<protein>
    <recommendedName>
        <fullName evidence="9">NACHT domain-containing protein</fullName>
    </recommendedName>
</protein>
<dbReference type="PANTHER" id="PTHR24173:SF27">
    <property type="entry name" value="ANKYRIN REPEAT AND SOCS BOX PROTEIN 1"/>
    <property type="match status" value="1"/>
</dbReference>
<feature type="repeat" description="ANK" evidence="3">
    <location>
        <begin position="870"/>
        <end position="902"/>
    </location>
</feature>
<dbReference type="PANTHER" id="PTHR24173">
    <property type="entry name" value="ANKYRIN REPEAT CONTAINING"/>
    <property type="match status" value="1"/>
</dbReference>
<dbReference type="EMBL" id="JANPWZ010001397">
    <property type="protein sequence ID" value="KAJ3566121.1"/>
    <property type="molecule type" value="Genomic_DNA"/>
</dbReference>
<evidence type="ECO:0000313" key="7">
    <source>
        <dbReference type="EMBL" id="KAJ3566121.1"/>
    </source>
</evidence>
<dbReference type="InterPro" id="IPR036770">
    <property type="entry name" value="Ankyrin_rpt-contain_sf"/>
</dbReference>
<dbReference type="InterPro" id="IPR002110">
    <property type="entry name" value="Ankyrin_rpt"/>
</dbReference>
<evidence type="ECO:0000256" key="2">
    <source>
        <dbReference type="ARBA" id="ARBA00023043"/>
    </source>
</evidence>
<dbReference type="GO" id="GO:0000151">
    <property type="term" value="C:ubiquitin ligase complex"/>
    <property type="evidence" value="ECO:0007669"/>
    <property type="project" value="TreeGrafter"/>
</dbReference>
<evidence type="ECO:0000259" key="5">
    <source>
        <dbReference type="Pfam" id="PF24809"/>
    </source>
</evidence>
<evidence type="ECO:0000259" key="6">
    <source>
        <dbReference type="Pfam" id="PF24883"/>
    </source>
</evidence>
<gene>
    <name evidence="7" type="ORF">NPX13_g7256</name>
</gene>
<dbReference type="Pfam" id="PF00023">
    <property type="entry name" value="Ank"/>
    <property type="match status" value="1"/>
</dbReference>
<feature type="repeat" description="ANK" evidence="3">
    <location>
        <begin position="836"/>
        <end position="868"/>
    </location>
</feature>
<proteinExistence type="predicted"/>
<dbReference type="InterPro" id="IPR056884">
    <property type="entry name" value="NPHP3-like_N"/>
</dbReference>
<keyword evidence="2 3" id="KW-0040">ANK repeat</keyword>
<dbReference type="Pfam" id="PF12796">
    <property type="entry name" value="Ank_2"/>
    <property type="match status" value="2"/>
</dbReference>
<dbReference type="GO" id="GO:0006511">
    <property type="term" value="P:ubiquitin-dependent protein catabolic process"/>
    <property type="evidence" value="ECO:0007669"/>
    <property type="project" value="TreeGrafter"/>
</dbReference>
<comment type="caution">
    <text evidence="7">The sequence shown here is derived from an EMBL/GenBank/DDBJ whole genome shotgun (WGS) entry which is preliminary data.</text>
</comment>
<dbReference type="SUPFAM" id="SSF48403">
    <property type="entry name" value="Ankyrin repeat"/>
    <property type="match status" value="1"/>
</dbReference>
<dbReference type="Proteomes" id="UP001148614">
    <property type="component" value="Unassembled WGS sequence"/>
</dbReference>
<evidence type="ECO:0000256" key="1">
    <source>
        <dbReference type="ARBA" id="ARBA00022737"/>
    </source>
</evidence>
<dbReference type="SMART" id="SM00248">
    <property type="entry name" value="ANK"/>
    <property type="match status" value="9"/>
</dbReference>
<dbReference type="VEuPathDB" id="FungiDB:F4678DRAFT_456857"/>
<dbReference type="InterPro" id="IPR027417">
    <property type="entry name" value="P-loop_NTPase"/>
</dbReference>
<dbReference type="InterPro" id="IPR056125">
    <property type="entry name" value="DUF7708"/>
</dbReference>